<dbReference type="OrthoDB" id="9786347at2"/>
<dbReference type="InterPro" id="IPR007453">
    <property type="entry name" value="DsrC/TusE"/>
</dbReference>
<dbReference type="SUPFAM" id="SSF69721">
    <property type="entry name" value="DsrC, the gamma subunit of dissimilatory sulfite reductase"/>
    <property type="match status" value="1"/>
</dbReference>
<keyword evidence="3" id="KW-0963">Cytoplasm</keyword>
<comment type="subcellular location">
    <subcellularLocation>
        <location evidence="1">Cytoplasm</location>
    </subcellularLocation>
</comment>
<name>A0A4R1Q0L6_9FIRM</name>
<evidence type="ECO:0000313" key="5">
    <source>
        <dbReference type="EMBL" id="TCL36863.1"/>
    </source>
</evidence>
<organism evidence="5 6">
    <name type="scientific">Anaerospora hongkongensis</name>
    <dbReference type="NCBI Taxonomy" id="244830"/>
    <lineage>
        <taxon>Bacteria</taxon>
        <taxon>Bacillati</taxon>
        <taxon>Bacillota</taxon>
        <taxon>Negativicutes</taxon>
        <taxon>Selenomonadales</taxon>
        <taxon>Sporomusaceae</taxon>
        <taxon>Anaerospora</taxon>
    </lineage>
</organism>
<dbReference type="Gene3D" id="1.10.10.370">
    <property type="entry name" value="DsrC-like protein, C-terminal domain"/>
    <property type="match status" value="1"/>
</dbReference>
<dbReference type="InterPro" id="IPR042072">
    <property type="entry name" value="DsrC-like_C"/>
</dbReference>
<dbReference type="RefSeq" id="WP_132080434.1">
    <property type="nucleotide sequence ID" value="NZ_DAIMLW010000523.1"/>
</dbReference>
<evidence type="ECO:0000256" key="4">
    <source>
        <dbReference type="PIRSR" id="PIRSR006223-50"/>
    </source>
</evidence>
<comment type="similarity">
    <text evidence="2">Belongs to the DsrC/TusE family.</text>
</comment>
<comment type="caution">
    <text evidence="5">The sequence shown here is derived from an EMBL/GenBank/DDBJ whole genome shotgun (WGS) entry which is preliminary data.</text>
</comment>
<dbReference type="InterPro" id="IPR025526">
    <property type="entry name" value="DsrC-like_dom_sf"/>
</dbReference>
<evidence type="ECO:0000256" key="2">
    <source>
        <dbReference type="ARBA" id="ARBA00005718"/>
    </source>
</evidence>
<dbReference type="NCBIfam" id="TIGR03342">
    <property type="entry name" value="dsrC_tusE_dsvC"/>
    <property type="match status" value="1"/>
</dbReference>
<accession>A0A4R1Q0L6</accession>
<evidence type="ECO:0000313" key="6">
    <source>
        <dbReference type="Proteomes" id="UP000295063"/>
    </source>
</evidence>
<dbReference type="Proteomes" id="UP000295063">
    <property type="component" value="Unassembled WGS sequence"/>
</dbReference>
<dbReference type="GO" id="GO:0005737">
    <property type="term" value="C:cytoplasm"/>
    <property type="evidence" value="ECO:0007669"/>
    <property type="project" value="UniProtKB-SubCell"/>
</dbReference>
<dbReference type="AlphaFoldDB" id="A0A4R1Q0L6"/>
<protein>
    <submittedName>
        <fullName evidence="5">tRNA 2-thiouridine synthesizing protein E</fullName>
    </submittedName>
</protein>
<reference evidence="5 6" key="1">
    <citation type="submission" date="2019-03" db="EMBL/GenBank/DDBJ databases">
        <title>Genomic Encyclopedia of Type Strains, Phase IV (KMG-IV): sequencing the most valuable type-strain genomes for metagenomic binning, comparative biology and taxonomic classification.</title>
        <authorList>
            <person name="Goeker M."/>
        </authorList>
    </citation>
    <scope>NUCLEOTIDE SEQUENCE [LARGE SCALE GENOMIC DNA]</scope>
    <source>
        <strain evidence="5 6">DSM 15969</strain>
    </source>
</reference>
<dbReference type="GO" id="GO:0002143">
    <property type="term" value="P:tRNA wobble position uridine thiolation"/>
    <property type="evidence" value="ECO:0007669"/>
    <property type="project" value="TreeGrafter"/>
</dbReference>
<gene>
    <name evidence="5" type="ORF">EV210_107127</name>
</gene>
<dbReference type="Gene3D" id="3.30.1420.10">
    <property type="match status" value="1"/>
</dbReference>
<dbReference type="PANTHER" id="PTHR37010:SF1">
    <property type="entry name" value="SULFURTRANSFERASE TUSE"/>
    <property type="match status" value="1"/>
</dbReference>
<dbReference type="Pfam" id="PF04358">
    <property type="entry name" value="DsrC"/>
    <property type="match status" value="1"/>
</dbReference>
<dbReference type="PIRSF" id="PIRSF006223">
    <property type="entry name" value="DsrC_TusE"/>
    <property type="match status" value="1"/>
</dbReference>
<dbReference type="InterPro" id="IPR043163">
    <property type="entry name" value="DsrC-like_N"/>
</dbReference>
<feature type="active site" description="Cysteine persulfide intermediate" evidence="4">
    <location>
        <position position="104"/>
    </location>
</feature>
<evidence type="ECO:0000256" key="3">
    <source>
        <dbReference type="ARBA" id="ARBA00022490"/>
    </source>
</evidence>
<sequence length="105" mass="11753">MSLVQVKGTQVELDEDGFLVDPEDWSEEMAAYFATVEEVADLTDNHWKVINYLRDYFKKFGVAPMIRKLCKDTGFSLKEIYELFPSGPAKGACKLAGLPKPTGCV</sequence>
<dbReference type="GO" id="GO:0097163">
    <property type="term" value="F:sulfur carrier activity"/>
    <property type="evidence" value="ECO:0007669"/>
    <property type="project" value="TreeGrafter"/>
</dbReference>
<dbReference type="PANTHER" id="PTHR37010">
    <property type="entry name" value="SULFURTRANSFERASE TUSE"/>
    <property type="match status" value="1"/>
</dbReference>
<keyword evidence="6" id="KW-1185">Reference proteome</keyword>
<dbReference type="EMBL" id="SLUI01000007">
    <property type="protein sequence ID" value="TCL36863.1"/>
    <property type="molecule type" value="Genomic_DNA"/>
</dbReference>
<proteinExistence type="inferred from homology"/>
<evidence type="ECO:0000256" key="1">
    <source>
        <dbReference type="ARBA" id="ARBA00004496"/>
    </source>
</evidence>